<dbReference type="InterPro" id="IPR007698">
    <property type="entry name" value="AlaDH/PNT_NAD(H)-bd"/>
</dbReference>
<dbReference type="PANTHER" id="PTHR10160:SF19">
    <property type="entry name" value="PROTON-TRANSLOCATING NAD(P)(+) TRANSHYDROGENASE"/>
    <property type="match status" value="1"/>
</dbReference>
<sequence>MIVGVPSETFPGEQRVALVPSDVALLSKLGLKVQIEAGAGVAAGFPDAQYVERGATVAASREALFASADMLFQVRAAGAAHGKGANDPRLLRRGQLVMGFFDPFWQAQYIAKLAEQGVNALALELVPRISRAQSMDALSSMATIVGYKATLLAAMELPRIFPMLMTAAGTVTPARVFVIGAGVAGLQACAQAKRMGARVEAYDVRAAVKDQVESVGAKFVELPLETGNSEDKGGYAKAQDEDFYRRQRQLMSEVVARNDVVITTAAIPGKRSPVLITREMVQGMQPGSVIVDLAAEHGGNCEITRADEVVHEYGVKILGPTNLAATVPNHASQLYSRNLVNIVRLAVKDGQLNLITDDEIVREALVAHAGEVCNARVRELLGAGSATAP</sequence>
<dbReference type="GO" id="GO:0005886">
    <property type="term" value="C:plasma membrane"/>
    <property type="evidence" value="ECO:0007669"/>
    <property type="project" value="TreeGrafter"/>
</dbReference>
<accession>A0A426TZ28</accession>
<evidence type="ECO:0000256" key="3">
    <source>
        <dbReference type="ARBA" id="ARBA00012943"/>
    </source>
</evidence>
<dbReference type="GO" id="GO:0006740">
    <property type="term" value="P:NADPH regeneration"/>
    <property type="evidence" value="ECO:0007669"/>
    <property type="project" value="TreeGrafter"/>
</dbReference>
<evidence type="ECO:0000256" key="6">
    <source>
        <dbReference type="ARBA" id="ARBA00022967"/>
    </source>
</evidence>
<dbReference type="InterPro" id="IPR036291">
    <property type="entry name" value="NAD(P)-bd_dom_sf"/>
</dbReference>
<dbReference type="CDD" id="cd05304">
    <property type="entry name" value="Rubrum_tdh"/>
    <property type="match status" value="1"/>
</dbReference>
<dbReference type="Proteomes" id="UP000280307">
    <property type="component" value="Unassembled WGS sequence"/>
</dbReference>
<evidence type="ECO:0000313" key="14">
    <source>
        <dbReference type="EMBL" id="RRR71417.1"/>
    </source>
</evidence>
<reference evidence="14 15" key="1">
    <citation type="submission" date="2018-12" db="EMBL/GenBank/DDBJ databases">
        <title>Genome Sequence of Candidatus Viridilinea halotolerans isolated from saline sulfide-rich spring.</title>
        <authorList>
            <person name="Grouzdev D.S."/>
            <person name="Burganskaya E.I."/>
            <person name="Krutkina M.S."/>
            <person name="Sukhacheva M.V."/>
            <person name="Gorlenko V.M."/>
        </authorList>
    </citation>
    <scope>NUCLEOTIDE SEQUENCE [LARGE SCALE GENOMIC DNA]</scope>
    <source>
        <strain evidence="14">Chok-6</strain>
    </source>
</reference>
<keyword evidence="5" id="KW-0521">NADP</keyword>
<evidence type="ECO:0000256" key="7">
    <source>
        <dbReference type="ARBA" id="ARBA00023027"/>
    </source>
</evidence>
<feature type="domain" description="Alanine dehydrogenase/pyridine nucleotide transhydrogenase N-terminal" evidence="13">
    <location>
        <begin position="4"/>
        <end position="145"/>
    </location>
</feature>
<dbReference type="SUPFAM" id="SSF51735">
    <property type="entry name" value="NAD(P)-binding Rossmann-fold domains"/>
    <property type="match status" value="1"/>
</dbReference>
<comment type="caution">
    <text evidence="14">The sequence shown here is derived from an EMBL/GenBank/DDBJ whole genome shotgun (WGS) entry which is preliminary data.</text>
</comment>
<dbReference type="SMART" id="SM01002">
    <property type="entry name" value="AlaDh_PNT_C"/>
    <property type="match status" value="1"/>
</dbReference>
<dbReference type="Pfam" id="PF01262">
    <property type="entry name" value="AlaDh_PNT_C"/>
    <property type="match status" value="1"/>
</dbReference>
<dbReference type="SUPFAM" id="SSF52283">
    <property type="entry name" value="Formate/glycerate dehydrogenase catalytic domain-like"/>
    <property type="match status" value="1"/>
</dbReference>
<protein>
    <recommendedName>
        <fullName evidence="9">NAD(P) transhydrogenase subunit alpha part 1</fullName>
        <ecNumber evidence="3">7.1.1.1</ecNumber>
    </recommendedName>
    <alternativeName>
        <fullName evidence="11">Nicotinamide nucleotide transhydrogenase subunit alpha 1</fullName>
    </alternativeName>
    <alternativeName>
        <fullName evidence="10">Pyridine nucleotide transhydrogenase subunit alpha 1</fullName>
    </alternativeName>
</protein>
<dbReference type="GO" id="GO:0008750">
    <property type="term" value="F:proton-translocating NAD(P)+ transhydrogenase activity"/>
    <property type="evidence" value="ECO:0007669"/>
    <property type="project" value="UniProtKB-EC"/>
</dbReference>
<evidence type="ECO:0000256" key="11">
    <source>
        <dbReference type="ARBA" id="ARBA00084087"/>
    </source>
</evidence>
<keyword evidence="14" id="KW-0560">Oxidoreductase</keyword>
<feature type="domain" description="Alanine dehydrogenase/pyridine nucleotide transhydrogenase NAD(H)-binding" evidence="12">
    <location>
        <begin position="154"/>
        <end position="319"/>
    </location>
</feature>
<dbReference type="GO" id="GO:0050661">
    <property type="term" value="F:NADP binding"/>
    <property type="evidence" value="ECO:0007669"/>
    <property type="project" value="TreeGrafter"/>
</dbReference>
<keyword evidence="7" id="KW-0520">NAD</keyword>
<dbReference type="FunFam" id="3.40.50.720:FF:000188">
    <property type="entry name" value="NAD(P) transhydrogenase alpha subunit 1"/>
    <property type="match status" value="1"/>
</dbReference>
<comment type="similarity">
    <text evidence="2">Belongs to the AlaDH/PNT family.</text>
</comment>
<keyword evidence="6" id="KW-1278">Translocase</keyword>
<dbReference type="AlphaFoldDB" id="A0A426TZ28"/>
<dbReference type="Gene3D" id="3.40.50.720">
    <property type="entry name" value="NAD(P)-binding Rossmann-like Domain"/>
    <property type="match status" value="2"/>
</dbReference>
<dbReference type="InterPro" id="IPR008143">
    <property type="entry name" value="Ala_DH/PNT_CS2"/>
</dbReference>
<evidence type="ECO:0000256" key="5">
    <source>
        <dbReference type="ARBA" id="ARBA00022857"/>
    </source>
</evidence>
<evidence type="ECO:0000256" key="10">
    <source>
        <dbReference type="ARBA" id="ARBA00076996"/>
    </source>
</evidence>
<keyword evidence="4" id="KW-0547">Nucleotide-binding</keyword>
<evidence type="ECO:0000313" key="15">
    <source>
        <dbReference type="Proteomes" id="UP000280307"/>
    </source>
</evidence>
<organism evidence="14 15">
    <name type="scientific">Candidatus Viridilinea halotolerans</name>
    <dbReference type="NCBI Taxonomy" id="2491704"/>
    <lineage>
        <taxon>Bacteria</taxon>
        <taxon>Bacillati</taxon>
        <taxon>Chloroflexota</taxon>
        <taxon>Chloroflexia</taxon>
        <taxon>Chloroflexales</taxon>
        <taxon>Chloroflexineae</taxon>
        <taxon>Oscillochloridaceae</taxon>
        <taxon>Candidatus Viridilinea</taxon>
    </lineage>
</organism>
<dbReference type="Pfam" id="PF05222">
    <property type="entry name" value="AlaDh_PNT_N"/>
    <property type="match status" value="1"/>
</dbReference>
<gene>
    <name evidence="14" type="ORF">EI684_11655</name>
</gene>
<dbReference type="InterPro" id="IPR007886">
    <property type="entry name" value="AlaDH/PNT_N"/>
</dbReference>
<comment type="function">
    <text evidence="1">The transhydrogenation between NADH and NADP is coupled to respiration and ATP hydrolysis and functions as a proton pump across the membrane.</text>
</comment>
<evidence type="ECO:0000256" key="2">
    <source>
        <dbReference type="ARBA" id="ARBA00005689"/>
    </source>
</evidence>
<evidence type="ECO:0000256" key="9">
    <source>
        <dbReference type="ARBA" id="ARBA00071353"/>
    </source>
</evidence>
<dbReference type="PANTHER" id="PTHR10160">
    <property type="entry name" value="NAD(P) TRANSHYDROGENASE"/>
    <property type="match status" value="1"/>
</dbReference>
<evidence type="ECO:0000259" key="13">
    <source>
        <dbReference type="SMART" id="SM01003"/>
    </source>
</evidence>
<evidence type="ECO:0000259" key="12">
    <source>
        <dbReference type="SMART" id="SM01002"/>
    </source>
</evidence>
<dbReference type="EC" id="7.1.1.1" evidence="3"/>
<evidence type="ECO:0000256" key="8">
    <source>
        <dbReference type="ARBA" id="ARBA00048202"/>
    </source>
</evidence>
<evidence type="ECO:0000256" key="4">
    <source>
        <dbReference type="ARBA" id="ARBA00022741"/>
    </source>
</evidence>
<dbReference type="SMART" id="SM01003">
    <property type="entry name" value="AlaDh_PNT_N"/>
    <property type="match status" value="1"/>
</dbReference>
<proteinExistence type="inferred from homology"/>
<dbReference type="NCBIfam" id="NF006942">
    <property type="entry name" value="PRK09424.1"/>
    <property type="match status" value="1"/>
</dbReference>
<dbReference type="EMBL" id="RSAS01000453">
    <property type="protein sequence ID" value="RRR71417.1"/>
    <property type="molecule type" value="Genomic_DNA"/>
</dbReference>
<comment type="catalytic activity">
    <reaction evidence="8">
        <text>NAD(+) + NADPH + H(+)(in) = NADH + NADP(+) + H(+)(out)</text>
        <dbReference type="Rhea" id="RHEA:47992"/>
        <dbReference type="ChEBI" id="CHEBI:15378"/>
        <dbReference type="ChEBI" id="CHEBI:57540"/>
        <dbReference type="ChEBI" id="CHEBI:57783"/>
        <dbReference type="ChEBI" id="CHEBI:57945"/>
        <dbReference type="ChEBI" id="CHEBI:58349"/>
        <dbReference type="EC" id="7.1.1.1"/>
    </reaction>
</comment>
<dbReference type="GO" id="GO:0016491">
    <property type="term" value="F:oxidoreductase activity"/>
    <property type="evidence" value="ECO:0007669"/>
    <property type="project" value="UniProtKB-KW"/>
</dbReference>
<dbReference type="PROSITE" id="PS00837">
    <property type="entry name" value="ALADH_PNT_2"/>
    <property type="match status" value="1"/>
</dbReference>
<evidence type="ECO:0000256" key="1">
    <source>
        <dbReference type="ARBA" id="ARBA00003943"/>
    </source>
</evidence>
<name>A0A426TZ28_9CHLR</name>